<dbReference type="InterPro" id="IPR039422">
    <property type="entry name" value="MarR/SlyA-like"/>
</dbReference>
<dbReference type="PANTHER" id="PTHR33164:SF105">
    <property type="entry name" value="TRANSCRIPTIONAL REPRESSOR PROTEIN-RELATED"/>
    <property type="match status" value="1"/>
</dbReference>
<proteinExistence type="predicted"/>
<protein>
    <submittedName>
        <fullName evidence="2">MarR family winged helix-turn-helix transcriptional regulator</fullName>
    </submittedName>
</protein>
<dbReference type="SMART" id="SM00347">
    <property type="entry name" value="HTH_MARR"/>
    <property type="match status" value="1"/>
</dbReference>
<dbReference type="InterPro" id="IPR000835">
    <property type="entry name" value="HTH_MarR-typ"/>
</dbReference>
<evidence type="ECO:0000259" key="1">
    <source>
        <dbReference type="PROSITE" id="PS50995"/>
    </source>
</evidence>
<evidence type="ECO:0000313" key="2">
    <source>
        <dbReference type="EMBL" id="MBY8822109.1"/>
    </source>
</evidence>
<comment type="caution">
    <text evidence="2">The sequence shown here is derived from an EMBL/GenBank/DDBJ whole genome shotgun (WGS) entry which is preliminary data.</text>
</comment>
<dbReference type="PROSITE" id="PS50995">
    <property type="entry name" value="HTH_MARR_2"/>
    <property type="match status" value="1"/>
</dbReference>
<dbReference type="InterPro" id="IPR036388">
    <property type="entry name" value="WH-like_DNA-bd_sf"/>
</dbReference>
<dbReference type="SUPFAM" id="SSF46785">
    <property type="entry name" value="Winged helix' DNA-binding domain"/>
    <property type="match status" value="1"/>
</dbReference>
<dbReference type="InterPro" id="IPR036390">
    <property type="entry name" value="WH_DNA-bd_sf"/>
</dbReference>
<dbReference type="EMBL" id="JAINVV010000004">
    <property type="protein sequence ID" value="MBY8822109.1"/>
    <property type="molecule type" value="Genomic_DNA"/>
</dbReference>
<evidence type="ECO:0000313" key="3">
    <source>
        <dbReference type="Proteomes" id="UP000706039"/>
    </source>
</evidence>
<sequence length="137" mass="14890">MLPTVCACTKLRRSARAVTAFYDAALEGSGLSTPQFSLLRLLDRSGPCSLTAFAERTGHDRTTISRTIGALREQGLVRAAECGDQRARIVEIAPAGKDAIARCLPAWEAAEHRIDTLLGADRQALFALLDRIEEIRP</sequence>
<dbReference type="RefSeq" id="WP_222989216.1">
    <property type="nucleotide sequence ID" value="NZ_JAINVV010000004.1"/>
</dbReference>
<reference evidence="2 3" key="1">
    <citation type="submission" date="2021-08" db="EMBL/GenBank/DDBJ databases">
        <authorList>
            <person name="Tuo L."/>
        </authorList>
    </citation>
    <scope>NUCLEOTIDE SEQUENCE [LARGE SCALE GENOMIC DNA]</scope>
    <source>
        <strain evidence="2 3">JCM 31229</strain>
    </source>
</reference>
<name>A0ABS7PMA2_9SPHN</name>
<feature type="domain" description="HTH marR-type" evidence="1">
    <location>
        <begin position="4"/>
        <end position="134"/>
    </location>
</feature>
<dbReference type="Gene3D" id="1.10.10.10">
    <property type="entry name" value="Winged helix-like DNA-binding domain superfamily/Winged helix DNA-binding domain"/>
    <property type="match status" value="1"/>
</dbReference>
<keyword evidence="3" id="KW-1185">Reference proteome</keyword>
<dbReference type="Proteomes" id="UP000706039">
    <property type="component" value="Unassembled WGS sequence"/>
</dbReference>
<gene>
    <name evidence="2" type="ORF">K7G82_07400</name>
</gene>
<dbReference type="PANTHER" id="PTHR33164">
    <property type="entry name" value="TRANSCRIPTIONAL REGULATOR, MARR FAMILY"/>
    <property type="match status" value="1"/>
</dbReference>
<organism evidence="2 3">
    <name type="scientific">Sphingomonas colocasiae</name>
    <dbReference type="NCBI Taxonomy" id="1848973"/>
    <lineage>
        <taxon>Bacteria</taxon>
        <taxon>Pseudomonadati</taxon>
        <taxon>Pseudomonadota</taxon>
        <taxon>Alphaproteobacteria</taxon>
        <taxon>Sphingomonadales</taxon>
        <taxon>Sphingomonadaceae</taxon>
        <taxon>Sphingomonas</taxon>
    </lineage>
</organism>
<accession>A0ABS7PMA2</accession>
<dbReference type="Pfam" id="PF12802">
    <property type="entry name" value="MarR_2"/>
    <property type="match status" value="1"/>
</dbReference>